<comment type="caution">
    <text evidence="1">The sequence shown here is derived from an EMBL/GenBank/DDBJ whole genome shotgun (WGS) entry which is preliminary data.</text>
</comment>
<dbReference type="AlphaFoldDB" id="A0A0D6MLS6"/>
<organism evidence="1 2">
    <name type="scientific">Tanticharoenia sakaeratensis NBRC 103193</name>
    <dbReference type="NCBI Taxonomy" id="1231623"/>
    <lineage>
        <taxon>Bacteria</taxon>
        <taxon>Pseudomonadati</taxon>
        <taxon>Pseudomonadota</taxon>
        <taxon>Alphaproteobacteria</taxon>
        <taxon>Acetobacterales</taxon>
        <taxon>Acetobacteraceae</taxon>
        <taxon>Tanticharoenia</taxon>
    </lineage>
</organism>
<dbReference type="STRING" id="1231623.Tasa_019_081"/>
<reference evidence="1 2" key="1">
    <citation type="submission" date="2012-10" db="EMBL/GenBank/DDBJ databases">
        <title>Genome sequencing of Tanticharoenia sakaeratensis NBRC 103193.</title>
        <authorList>
            <person name="Azuma Y."/>
            <person name="Hadano H."/>
            <person name="Hirakawa H."/>
            <person name="Matsushita K."/>
        </authorList>
    </citation>
    <scope>NUCLEOTIDE SEQUENCE [LARGE SCALE GENOMIC DNA]</scope>
    <source>
        <strain evidence="1 2">NBRC 103193</strain>
    </source>
</reference>
<dbReference type="Proteomes" id="UP000032679">
    <property type="component" value="Unassembled WGS sequence"/>
</dbReference>
<accession>A0A0D6MLS6</accession>
<sequence>MSALRRHYTRIIVCTEDTAPARDGDVAIVALNTIWHAEPGAVWISEPDGIVELTCDHVDLPETALRLRQAIGLVQDTTEAPIAERIDPFGLASLLDSPATPERDAQLLAQGQEIGPVAFLRAIPVARLAAYGTGQPPPRPRQEEP</sequence>
<keyword evidence="2" id="KW-1185">Reference proteome</keyword>
<dbReference type="RefSeq" id="WP_048848932.1">
    <property type="nucleotide sequence ID" value="NZ_BALE01000019.1"/>
</dbReference>
<gene>
    <name evidence="1" type="ORF">Tasa_019_081</name>
</gene>
<dbReference type="OrthoDB" id="7267606at2"/>
<proteinExistence type="predicted"/>
<dbReference type="EMBL" id="BALE01000019">
    <property type="protein sequence ID" value="GAN54396.1"/>
    <property type="molecule type" value="Genomic_DNA"/>
</dbReference>
<evidence type="ECO:0000313" key="2">
    <source>
        <dbReference type="Proteomes" id="UP000032679"/>
    </source>
</evidence>
<evidence type="ECO:0000313" key="1">
    <source>
        <dbReference type="EMBL" id="GAN54396.1"/>
    </source>
</evidence>
<name>A0A0D6MLS6_9PROT</name>
<protein>
    <submittedName>
        <fullName evidence="1">Uncharacterized protein</fullName>
    </submittedName>
</protein>